<dbReference type="EMBL" id="QYTU02000005">
    <property type="protein sequence ID" value="RWR13579.1"/>
    <property type="molecule type" value="Genomic_DNA"/>
</dbReference>
<name>A0A443IZP0_9BACI</name>
<dbReference type="Proteomes" id="UP000273811">
    <property type="component" value="Unassembled WGS sequence"/>
</dbReference>
<dbReference type="RefSeq" id="WP_120070307.1">
    <property type="nucleotide sequence ID" value="NZ_CP126113.1"/>
</dbReference>
<dbReference type="GeneID" id="56391908"/>
<comment type="caution">
    <text evidence="1">The sequence shown here is derived from an EMBL/GenBank/DDBJ whole genome shotgun (WGS) entry which is preliminary data.</text>
</comment>
<organism evidence="1 2">
    <name type="scientific">Siminovitchia fortis</name>
    <dbReference type="NCBI Taxonomy" id="254758"/>
    <lineage>
        <taxon>Bacteria</taxon>
        <taxon>Bacillati</taxon>
        <taxon>Bacillota</taxon>
        <taxon>Bacilli</taxon>
        <taxon>Bacillales</taxon>
        <taxon>Bacillaceae</taxon>
        <taxon>Siminovitchia</taxon>
    </lineage>
</organism>
<sequence length="63" mass="7633">MNHYYQTDPYGYPMANYGYPVMTMPRGDERLWGRPWGWGWGFGGPFFRPWGFGFGFPFFPFFW</sequence>
<protein>
    <submittedName>
        <fullName evidence="1">Uncharacterized protein</fullName>
    </submittedName>
</protein>
<gene>
    <name evidence="1" type="ORF">D4N35_003950</name>
</gene>
<reference evidence="1" key="1">
    <citation type="submission" date="2018-12" db="EMBL/GenBank/DDBJ databases">
        <authorList>
            <person name="Sun L."/>
            <person name="Chen Z."/>
        </authorList>
    </citation>
    <scope>NUCLEOTIDE SEQUENCE [LARGE SCALE GENOMIC DNA]</scope>
    <source>
        <strain evidence="1">DSM 16012</strain>
    </source>
</reference>
<proteinExistence type="predicted"/>
<evidence type="ECO:0000313" key="1">
    <source>
        <dbReference type="EMBL" id="RWR13579.1"/>
    </source>
</evidence>
<dbReference type="AlphaFoldDB" id="A0A443IZP0"/>
<keyword evidence="2" id="KW-1185">Reference proteome</keyword>
<evidence type="ECO:0000313" key="2">
    <source>
        <dbReference type="Proteomes" id="UP000273811"/>
    </source>
</evidence>
<accession>A0A443IZP0</accession>